<dbReference type="InterPro" id="IPR039422">
    <property type="entry name" value="MarR/SlyA-like"/>
</dbReference>
<evidence type="ECO:0000313" key="2">
    <source>
        <dbReference type="EMBL" id="KJV10315.1"/>
    </source>
</evidence>
<dbReference type="InterPro" id="IPR000835">
    <property type="entry name" value="HTH_MarR-typ"/>
</dbReference>
<evidence type="ECO:0000259" key="1">
    <source>
        <dbReference type="PROSITE" id="PS50995"/>
    </source>
</evidence>
<name>A0A0F3IU88_9PROT</name>
<sequence length="123" mass="13643">MAEAREPMKTALALDMWRLTTVEGVRRESPDLTARQMAVMLTVYLTPAPHTVRGLAAELNISKPAITRALDRLSQLGLAKRKVDQTDRRSILVQRTVKGSVYLTEFGEIVTHTLRTLELGGGD</sequence>
<keyword evidence="3" id="KW-1185">Reference proteome</keyword>
<dbReference type="GO" id="GO:0003700">
    <property type="term" value="F:DNA-binding transcription factor activity"/>
    <property type="evidence" value="ECO:0007669"/>
    <property type="project" value="InterPro"/>
</dbReference>
<dbReference type="Gene3D" id="1.10.10.10">
    <property type="entry name" value="Winged helix-like DNA-binding domain superfamily/Winged helix DNA-binding domain"/>
    <property type="match status" value="1"/>
</dbReference>
<dbReference type="RefSeq" id="WP_045775014.1">
    <property type="nucleotide sequence ID" value="NZ_LAJY01000115.1"/>
</dbReference>
<dbReference type="Pfam" id="PF12802">
    <property type="entry name" value="MarR_2"/>
    <property type="match status" value="1"/>
</dbReference>
<dbReference type="PROSITE" id="PS50995">
    <property type="entry name" value="HTH_MARR_2"/>
    <property type="match status" value="1"/>
</dbReference>
<dbReference type="EMBL" id="LAJY01000115">
    <property type="protein sequence ID" value="KJV10315.1"/>
    <property type="molecule type" value="Genomic_DNA"/>
</dbReference>
<dbReference type="Proteomes" id="UP000033774">
    <property type="component" value="Unassembled WGS sequence"/>
</dbReference>
<proteinExistence type="predicted"/>
<protein>
    <submittedName>
        <fullName evidence="2">MarR family transcriptional regulator</fullName>
    </submittedName>
</protein>
<organism evidence="2 3">
    <name type="scientific">Elstera litoralis</name>
    <dbReference type="NCBI Taxonomy" id="552518"/>
    <lineage>
        <taxon>Bacteria</taxon>
        <taxon>Pseudomonadati</taxon>
        <taxon>Pseudomonadota</taxon>
        <taxon>Alphaproteobacteria</taxon>
        <taxon>Rhodospirillales</taxon>
        <taxon>Rhodospirillaceae</taxon>
        <taxon>Elstera</taxon>
    </lineage>
</organism>
<dbReference type="InterPro" id="IPR036390">
    <property type="entry name" value="WH_DNA-bd_sf"/>
</dbReference>
<gene>
    <name evidence="2" type="ORF">VZ95_05770</name>
</gene>
<dbReference type="SUPFAM" id="SSF46785">
    <property type="entry name" value="Winged helix' DNA-binding domain"/>
    <property type="match status" value="1"/>
</dbReference>
<dbReference type="OrthoDB" id="9812268at2"/>
<dbReference type="PATRIC" id="fig|552518.3.peg.221"/>
<comment type="caution">
    <text evidence="2">The sequence shown here is derived from an EMBL/GenBank/DDBJ whole genome shotgun (WGS) entry which is preliminary data.</text>
</comment>
<evidence type="ECO:0000313" key="3">
    <source>
        <dbReference type="Proteomes" id="UP000033774"/>
    </source>
</evidence>
<dbReference type="AlphaFoldDB" id="A0A0F3IU88"/>
<accession>A0A0F3IU88</accession>
<feature type="domain" description="HTH marR-type" evidence="1">
    <location>
        <begin position="1"/>
        <end position="123"/>
    </location>
</feature>
<dbReference type="SMART" id="SM00347">
    <property type="entry name" value="HTH_MARR"/>
    <property type="match status" value="1"/>
</dbReference>
<dbReference type="InterPro" id="IPR036388">
    <property type="entry name" value="WH-like_DNA-bd_sf"/>
</dbReference>
<dbReference type="PANTHER" id="PTHR33164:SF43">
    <property type="entry name" value="HTH-TYPE TRANSCRIPTIONAL REPRESSOR YETL"/>
    <property type="match status" value="1"/>
</dbReference>
<reference evidence="2 3" key="1">
    <citation type="submission" date="2015-03" db="EMBL/GenBank/DDBJ databases">
        <title>Draft genome sequence of Elstera litoralis.</title>
        <authorList>
            <person name="Rahalkar M.C."/>
            <person name="Dhakephalkar P.K."/>
            <person name="Pore S.D."/>
            <person name="Arora P."/>
            <person name="Kapse N.G."/>
            <person name="Pandit P.S."/>
        </authorList>
    </citation>
    <scope>NUCLEOTIDE SEQUENCE [LARGE SCALE GENOMIC DNA]</scope>
    <source>
        <strain evidence="2 3">Dia-1</strain>
    </source>
</reference>
<dbReference type="PANTHER" id="PTHR33164">
    <property type="entry name" value="TRANSCRIPTIONAL REGULATOR, MARR FAMILY"/>
    <property type="match status" value="1"/>
</dbReference>
<dbReference type="GO" id="GO:0006950">
    <property type="term" value="P:response to stress"/>
    <property type="evidence" value="ECO:0007669"/>
    <property type="project" value="TreeGrafter"/>
</dbReference>